<keyword evidence="7" id="KW-0131">Cell cycle</keyword>
<evidence type="ECO:0000313" key="10">
    <source>
        <dbReference type="Proteomes" id="UP000011777"/>
    </source>
</evidence>
<dbReference type="STRING" id="1245528.M3IT80"/>
<dbReference type="InterPro" id="IPR019440">
    <property type="entry name" value="MAU2"/>
</dbReference>
<sequence>MDSNKEKIVRDSPSKINYGNVFNIGYHNELQQQQELYQHQYHELMQIQQESNPPPLMMPIQQQQSTTNIFNPFITTNTTPMPFPQIQQTPINHTSQQQKIELENSTYIRNFTNELRRVSEPEQPIENNTSFPEPPTIDEETESINDDQLYYSVTEIRELLQDNTTSNEMRFEYFIELSDYFRNRAHKDVSTLPLDTYYKFIKLSLKCLTILDKRHSLDMNQKFLVYYKLAQIYIEETENLEIGEKYLNQAIALSSNLNDLKNMFNCELMVCHLIEKVNPKTLINYLIAKIQFYQEKRLNELVDCLELIKIKYNLVHNPDTALSSLTLLIGKTQNQTIKAFCLIQSANLHLHRASPVTALDLINHAGKIIEDNNIESLKLSLLMAQFVAYIHLNKDSKKIIGKVSKFVGRDDNANGKIELSIDVPKLDHTFRIDFDWITTGELAILAHLLTGVALLSDSRNKAKICFEKALKNLSKVEKSNKLGSMSLDEYVRKSKKLKYLRVLIKYYQTINNFVISKYTIDPLNEFMQSTHKEMDESDYIIIKGFYRMIYYCFAMYYHHNADLQAAKYYYLKVIESNKAVNPRYAAEQLSLGIPCESISPVGKFDELSVYANLNLVILLHFETDKLKQNTPSYLPDIKNQCLNNLEEAFKQSETTTSNTFNLNFTSNSDILFVTYNFILKIVLSSGIDLNFQTKIEQLLSKLGPKSSFAFLGIILMYVLNFKNQDHLSVFKDRLKDEDTEDICKLLISKGFMKHFKEVGEHDKAYLASMQYDQCVRKLQGKFDFLLNNIVEG</sequence>
<keyword evidence="6" id="KW-0539">Nucleus</keyword>
<dbReference type="EMBL" id="AOGT01000493">
    <property type="protein sequence ID" value="EMG49796.1"/>
    <property type="molecule type" value="Genomic_DNA"/>
</dbReference>
<reference evidence="9 10" key="1">
    <citation type="submission" date="2013-02" db="EMBL/GenBank/DDBJ databases">
        <title>Genome sequence of Candida maltosa Xu316, a potential industrial strain for xylitol and ethanol production.</title>
        <authorList>
            <person name="Yu J."/>
            <person name="Wang Q."/>
            <person name="Geng X."/>
            <person name="Bao W."/>
            <person name="He P."/>
            <person name="Cai J."/>
        </authorList>
    </citation>
    <scope>NUCLEOTIDE SEQUENCE [LARGE SCALE GENOMIC DNA]</scope>
    <source>
        <strain evidence="10">Xu316</strain>
    </source>
</reference>
<organism evidence="9 10">
    <name type="scientific">Candida maltosa (strain Xu316)</name>
    <name type="common">Yeast</name>
    <dbReference type="NCBI Taxonomy" id="1245528"/>
    <lineage>
        <taxon>Eukaryota</taxon>
        <taxon>Fungi</taxon>
        <taxon>Dikarya</taxon>
        <taxon>Ascomycota</taxon>
        <taxon>Saccharomycotina</taxon>
        <taxon>Pichiomycetes</taxon>
        <taxon>Debaryomycetaceae</taxon>
        <taxon>Candida/Lodderomyces clade</taxon>
        <taxon>Candida</taxon>
    </lineage>
</organism>
<dbReference type="HOGENOM" id="CLU_354494_0_0_1"/>
<protein>
    <submittedName>
        <fullName evidence="9">Uncharacterized protein</fullName>
    </submittedName>
</protein>
<evidence type="ECO:0000256" key="2">
    <source>
        <dbReference type="ARBA" id="ARBA00008585"/>
    </source>
</evidence>
<dbReference type="GO" id="GO:0051301">
    <property type="term" value="P:cell division"/>
    <property type="evidence" value="ECO:0007669"/>
    <property type="project" value="UniProtKB-KW"/>
</dbReference>
<dbReference type="GO" id="GO:0005634">
    <property type="term" value="C:nucleus"/>
    <property type="evidence" value="ECO:0007669"/>
    <property type="project" value="UniProtKB-SubCell"/>
</dbReference>
<dbReference type="GO" id="GO:0007064">
    <property type="term" value="P:mitotic sister chromatid cohesion"/>
    <property type="evidence" value="ECO:0007669"/>
    <property type="project" value="InterPro"/>
</dbReference>
<name>M3IT80_CANMX</name>
<comment type="caution">
    <text evidence="9">The sequence shown here is derived from an EMBL/GenBank/DDBJ whole genome shotgun (WGS) entry which is preliminary data.</text>
</comment>
<evidence type="ECO:0000313" key="9">
    <source>
        <dbReference type="EMBL" id="EMG49796.1"/>
    </source>
</evidence>
<dbReference type="GO" id="GO:0007059">
    <property type="term" value="P:chromosome segregation"/>
    <property type="evidence" value="ECO:0007669"/>
    <property type="project" value="UniProtKB-KW"/>
</dbReference>
<proteinExistence type="inferred from homology"/>
<evidence type="ECO:0000256" key="1">
    <source>
        <dbReference type="ARBA" id="ARBA00004123"/>
    </source>
</evidence>
<keyword evidence="10" id="KW-1185">Reference proteome</keyword>
<evidence type="ECO:0000256" key="6">
    <source>
        <dbReference type="ARBA" id="ARBA00023242"/>
    </source>
</evidence>
<accession>M3IT80</accession>
<keyword evidence="3" id="KW-0132">Cell division</keyword>
<comment type="subcellular location">
    <subcellularLocation>
        <location evidence="1">Nucleus</location>
    </subcellularLocation>
</comment>
<gene>
    <name evidence="9" type="ORF">G210_5379</name>
</gene>
<dbReference type="Proteomes" id="UP000011777">
    <property type="component" value="Unassembled WGS sequence"/>
</dbReference>
<feature type="region of interest" description="Disordered" evidence="8">
    <location>
        <begin position="120"/>
        <end position="143"/>
    </location>
</feature>
<dbReference type="AlphaFoldDB" id="M3IT80"/>
<keyword evidence="4" id="KW-0498">Mitosis</keyword>
<dbReference type="eggNOG" id="ENOG502RK5N">
    <property type="taxonomic scope" value="Eukaryota"/>
</dbReference>
<evidence type="ECO:0000256" key="4">
    <source>
        <dbReference type="ARBA" id="ARBA00022776"/>
    </source>
</evidence>
<comment type="similarity">
    <text evidence="2">Belongs to the SCC4/mau-2 family.</text>
</comment>
<evidence type="ECO:0000256" key="8">
    <source>
        <dbReference type="SAM" id="MobiDB-lite"/>
    </source>
</evidence>
<evidence type="ECO:0000256" key="3">
    <source>
        <dbReference type="ARBA" id="ARBA00022618"/>
    </source>
</evidence>
<evidence type="ECO:0000256" key="5">
    <source>
        <dbReference type="ARBA" id="ARBA00022829"/>
    </source>
</evidence>
<dbReference type="Pfam" id="PF10345">
    <property type="entry name" value="Cohesin_load"/>
    <property type="match status" value="1"/>
</dbReference>
<keyword evidence="5" id="KW-0159">Chromosome partition</keyword>
<dbReference type="OrthoDB" id="5565328at2759"/>
<evidence type="ECO:0000256" key="7">
    <source>
        <dbReference type="ARBA" id="ARBA00023306"/>
    </source>
</evidence>
<dbReference type="OMA" id="AAKYYYL"/>